<protein>
    <submittedName>
        <fullName evidence="2">Uncharacterized protein</fullName>
    </submittedName>
</protein>
<feature type="compositionally biased region" description="Basic and acidic residues" evidence="1">
    <location>
        <begin position="30"/>
        <end position="49"/>
    </location>
</feature>
<feature type="compositionally biased region" description="Basic and acidic residues" evidence="1">
    <location>
        <begin position="316"/>
        <end position="334"/>
    </location>
</feature>
<feature type="region of interest" description="Disordered" evidence="1">
    <location>
        <begin position="316"/>
        <end position="366"/>
    </location>
</feature>
<keyword evidence="3" id="KW-1185">Reference proteome</keyword>
<dbReference type="AlphaFoldDB" id="A0AA88GY34"/>
<sequence length="366" mass="42700">MSEFNNNNFHEQQDNTILTSQTPKRKRNTSKQEAKNVRKKQDTHDEDSMIHSASTTTESTVHDDVQSISSNNHQQDSKTETTENTSSIDLLLKENLSTTDRLLTLETMFKIVRKKVELFNKQQEEGNNQTTTQDDTTHSFVLGMIENQIRQRLVIAKQKGLAVLPEALISKLCDIFSIATCYLWKVEEKQQFLVNAFGNNYSTGLREILKRFYIPLENDPILTKQSTFNFLEPEEIDNAEERDRLREEQQQVISTMMASKNTANHQEQSKEEYDASLLELLNKHQEKYKSRQSRFLTGLANPKEFLKEADLFRQQRLKRDESQRKQQQELLERKKMAHASTIKVDKLPDNRFTSGIKVKNKKKKKL</sequence>
<proteinExistence type="predicted"/>
<evidence type="ECO:0000313" key="2">
    <source>
        <dbReference type="EMBL" id="KAG2388488.1"/>
    </source>
</evidence>
<reference evidence="2 3" key="1">
    <citation type="journal article" date="2018" name="BMC Genomics">
        <title>The genome of Naegleria lovaniensis, the basis for a comparative approach to unravel pathogenicity factors of the human pathogenic amoeba N. fowleri.</title>
        <authorList>
            <person name="Liechti N."/>
            <person name="Schurch N."/>
            <person name="Bruggmann R."/>
            <person name="Wittwer M."/>
        </authorList>
    </citation>
    <scope>NUCLEOTIDE SEQUENCE [LARGE SCALE GENOMIC DNA]</scope>
    <source>
        <strain evidence="2 3">ATCC 30569</strain>
    </source>
</reference>
<dbReference type="GeneID" id="68093114"/>
<comment type="caution">
    <text evidence="2">The sequence shown here is derived from an EMBL/GenBank/DDBJ whole genome shotgun (WGS) entry which is preliminary data.</text>
</comment>
<evidence type="ECO:0000313" key="3">
    <source>
        <dbReference type="Proteomes" id="UP000816034"/>
    </source>
</evidence>
<name>A0AA88GY34_NAELO</name>
<feature type="compositionally biased region" description="Polar residues" evidence="1">
    <location>
        <begin position="1"/>
        <end position="22"/>
    </location>
</feature>
<feature type="region of interest" description="Disordered" evidence="1">
    <location>
        <begin position="1"/>
        <end position="85"/>
    </location>
</feature>
<evidence type="ECO:0000256" key="1">
    <source>
        <dbReference type="SAM" id="MobiDB-lite"/>
    </source>
</evidence>
<dbReference type="Proteomes" id="UP000816034">
    <property type="component" value="Unassembled WGS sequence"/>
</dbReference>
<dbReference type="EMBL" id="PYSW02000010">
    <property type="protein sequence ID" value="KAG2388488.1"/>
    <property type="molecule type" value="Genomic_DNA"/>
</dbReference>
<dbReference type="RefSeq" id="XP_044552480.1">
    <property type="nucleotide sequence ID" value="XM_044696389.1"/>
</dbReference>
<accession>A0AA88GY34</accession>
<gene>
    <name evidence="2" type="ORF">C9374_000652</name>
</gene>
<organism evidence="2 3">
    <name type="scientific">Naegleria lovaniensis</name>
    <name type="common">Amoeba</name>
    <dbReference type="NCBI Taxonomy" id="51637"/>
    <lineage>
        <taxon>Eukaryota</taxon>
        <taxon>Discoba</taxon>
        <taxon>Heterolobosea</taxon>
        <taxon>Tetramitia</taxon>
        <taxon>Eutetramitia</taxon>
        <taxon>Vahlkampfiidae</taxon>
        <taxon>Naegleria</taxon>
    </lineage>
</organism>